<proteinExistence type="predicted"/>
<gene>
    <name evidence="3" type="ORF">JTE90_015141</name>
</gene>
<keyword evidence="4" id="KW-1185">Reference proteome</keyword>
<keyword evidence="1" id="KW-0472">Membrane</keyword>
<sequence>MAQHKVSALVAVLIALGHIVTGLNVSNKPVNDTVEVTSRSSRTEYPVYSPPDNYAPKKKPVPLSYSSTFPAEKDDGPINFSPETYSESSEETNFQPSHIPPAYYKSKPRYFSQESNFQKSGTNTNWNVWKDATEVPKPPSMKAPAPPPPPYDFEEYYLPADSWKGDPWTPDKMATMMMMMNQMKPKQSLLSGIFKDPLAALMVAILPISLILAAVLPSFANMMMNGGIPTITTTATGGKARGSEDFLSSPVVRAISTFGARALDNPGCMQRVFCQMTKSAGDSDSSAGAFRKAMHKVLRLVGEEHLEQFGIKDLVDSMLDGNCEKIPCLNFSSNDSPSENSKEVLKNIM</sequence>
<evidence type="ECO:0000256" key="2">
    <source>
        <dbReference type="SAM" id="SignalP"/>
    </source>
</evidence>
<protein>
    <submittedName>
        <fullName evidence="3">Uncharacterized protein</fullName>
    </submittedName>
</protein>
<feature type="signal peptide" evidence="2">
    <location>
        <begin position="1"/>
        <end position="22"/>
    </location>
</feature>
<evidence type="ECO:0000313" key="3">
    <source>
        <dbReference type="EMBL" id="KAG8198934.1"/>
    </source>
</evidence>
<feature type="transmembrane region" description="Helical" evidence="1">
    <location>
        <begin position="198"/>
        <end position="216"/>
    </location>
</feature>
<reference evidence="3 4" key="1">
    <citation type="journal article" date="2022" name="Nat. Ecol. Evol.">
        <title>A masculinizing supergene underlies an exaggerated male reproductive morph in a spider.</title>
        <authorList>
            <person name="Hendrickx F."/>
            <person name="De Corte Z."/>
            <person name="Sonet G."/>
            <person name="Van Belleghem S.M."/>
            <person name="Kostlbacher S."/>
            <person name="Vangestel C."/>
        </authorList>
    </citation>
    <scope>NUCLEOTIDE SEQUENCE [LARGE SCALE GENOMIC DNA]</scope>
    <source>
        <strain evidence="3">W744_W776</strain>
    </source>
</reference>
<name>A0AAV6VQN3_9ARAC</name>
<dbReference type="Proteomes" id="UP000827092">
    <property type="component" value="Unassembled WGS sequence"/>
</dbReference>
<keyword evidence="1" id="KW-0812">Transmembrane</keyword>
<dbReference type="AlphaFoldDB" id="A0AAV6VQN3"/>
<feature type="chain" id="PRO_5043921997" evidence="2">
    <location>
        <begin position="23"/>
        <end position="349"/>
    </location>
</feature>
<keyword evidence="2" id="KW-0732">Signal</keyword>
<comment type="caution">
    <text evidence="3">The sequence shown here is derived from an EMBL/GenBank/DDBJ whole genome shotgun (WGS) entry which is preliminary data.</text>
</comment>
<organism evidence="3 4">
    <name type="scientific">Oedothorax gibbosus</name>
    <dbReference type="NCBI Taxonomy" id="931172"/>
    <lineage>
        <taxon>Eukaryota</taxon>
        <taxon>Metazoa</taxon>
        <taxon>Ecdysozoa</taxon>
        <taxon>Arthropoda</taxon>
        <taxon>Chelicerata</taxon>
        <taxon>Arachnida</taxon>
        <taxon>Araneae</taxon>
        <taxon>Araneomorphae</taxon>
        <taxon>Entelegynae</taxon>
        <taxon>Araneoidea</taxon>
        <taxon>Linyphiidae</taxon>
        <taxon>Erigoninae</taxon>
        <taxon>Oedothorax</taxon>
    </lineage>
</organism>
<dbReference type="EMBL" id="JAFNEN010000034">
    <property type="protein sequence ID" value="KAG8198934.1"/>
    <property type="molecule type" value="Genomic_DNA"/>
</dbReference>
<evidence type="ECO:0000313" key="4">
    <source>
        <dbReference type="Proteomes" id="UP000827092"/>
    </source>
</evidence>
<accession>A0AAV6VQN3</accession>
<keyword evidence="1" id="KW-1133">Transmembrane helix</keyword>
<evidence type="ECO:0000256" key="1">
    <source>
        <dbReference type="SAM" id="Phobius"/>
    </source>
</evidence>